<dbReference type="SUPFAM" id="SSF51989">
    <property type="entry name" value="Glycosyl hydrolases family 6, cellulases"/>
    <property type="match status" value="1"/>
</dbReference>
<dbReference type="PRINTS" id="PR00733">
    <property type="entry name" value="GLHYDRLASE6"/>
</dbReference>
<dbReference type="GO" id="GO:0030245">
    <property type="term" value="P:cellulose catabolic process"/>
    <property type="evidence" value="ECO:0007669"/>
    <property type="project" value="UniProtKB-KW"/>
</dbReference>
<name>A0A6J4NMZ3_9ACTN</name>
<gene>
    <name evidence="2" type="ORF">AVDCRST_MAG06-1454</name>
</gene>
<reference evidence="2" key="1">
    <citation type="submission" date="2020-02" db="EMBL/GenBank/DDBJ databases">
        <authorList>
            <person name="Meier V. D."/>
        </authorList>
    </citation>
    <scope>NUCLEOTIDE SEQUENCE</scope>
    <source>
        <strain evidence="2">AVDCRST_MAG06</strain>
    </source>
</reference>
<keyword evidence="1" id="KW-0119">Carbohydrate metabolism</keyword>
<dbReference type="Pfam" id="PF01341">
    <property type="entry name" value="Glyco_hydro_6"/>
    <property type="match status" value="1"/>
</dbReference>
<dbReference type="EMBL" id="CADCUP010000102">
    <property type="protein sequence ID" value="CAA9388882.1"/>
    <property type="molecule type" value="Genomic_DNA"/>
</dbReference>
<keyword evidence="1" id="KW-0326">Glycosidase</keyword>
<evidence type="ECO:0000313" key="2">
    <source>
        <dbReference type="EMBL" id="CAA9388882.1"/>
    </source>
</evidence>
<proteinExistence type="inferred from homology"/>
<dbReference type="GO" id="GO:0004553">
    <property type="term" value="F:hydrolase activity, hydrolyzing O-glycosyl compounds"/>
    <property type="evidence" value="ECO:0007669"/>
    <property type="project" value="InterPro"/>
</dbReference>
<feature type="signal peptide" evidence="1">
    <location>
        <begin position="1"/>
        <end position="20"/>
    </location>
</feature>
<dbReference type="InterPro" id="IPR036434">
    <property type="entry name" value="Beta_cellobiohydrolase_sf"/>
</dbReference>
<feature type="chain" id="PRO_5039746308" description="Glucanase" evidence="1">
    <location>
        <begin position="21"/>
        <end position="386"/>
    </location>
</feature>
<sequence length="386" mass="41360">MLTRASLAGALLALAVPAVAHALAAPATTFLPTESLSTGSPSAGASYASRTADNPLAGRTWGRADLDPTLDAYRAASGADQALLAGVAMQPKAAWLGSWWSTEKLQKVVGRYIATAQAGDPEALVQLATFRMEPWEQEACRRVSTPAEQAAYKGWFDALAAAIGSAHVAVVQQPDGPFVLCAPGSPRHHARLISYGTRVLSALPNTSVYVEVGAADWPNDDPAKAARIARLGGVRHARGIALNGTHYDTTERQVRFGARVVRLLAERGMPGKAVVVNTTQNGRGFRAGDFHRKYDRIDTCDLPRATGTCYDHAPVCTRPAQRVCVTLGIPPTTDVADPAWGLSARANALAREHVDGYLWFGRPWLFMQNQPFQLDRTLALARSTPY</sequence>
<keyword evidence="1" id="KW-0624">Polysaccharide degradation</keyword>
<organism evidence="2">
    <name type="scientific">uncultured Nocardioides sp</name>
    <dbReference type="NCBI Taxonomy" id="198441"/>
    <lineage>
        <taxon>Bacteria</taxon>
        <taxon>Bacillati</taxon>
        <taxon>Actinomycetota</taxon>
        <taxon>Actinomycetes</taxon>
        <taxon>Propionibacteriales</taxon>
        <taxon>Nocardioidaceae</taxon>
        <taxon>Nocardioides</taxon>
        <taxon>environmental samples</taxon>
    </lineage>
</organism>
<dbReference type="EC" id="3.2.1.-" evidence="1"/>
<keyword evidence="1" id="KW-0136">Cellulose degradation</keyword>
<dbReference type="Gene3D" id="3.20.20.40">
    <property type="entry name" value="1, 4-beta cellobiohydrolase"/>
    <property type="match status" value="1"/>
</dbReference>
<dbReference type="PANTHER" id="PTHR34876">
    <property type="match status" value="1"/>
</dbReference>
<dbReference type="AlphaFoldDB" id="A0A6J4NMZ3"/>
<accession>A0A6J4NMZ3</accession>
<keyword evidence="1" id="KW-0732">Signal</keyword>
<protein>
    <recommendedName>
        <fullName evidence="1">Glucanase</fullName>
        <ecNumber evidence="1">3.2.1.-</ecNumber>
    </recommendedName>
</protein>
<dbReference type="PANTHER" id="PTHR34876:SF4">
    <property type="entry name" value="1,4-BETA-D-GLUCAN CELLOBIOHYDROLASE C-RELATED"/>
    <property type="match status" value="1"/>
</dbReference>
<keyword evidence="1" id="KW-0378">Hydrolase</keyword>
<dbReference type="InterPro" id="IPR016288">
    <property type="entry name" value="Beta_cellobiohydrolase"/>
</dbReference>
<comment type="similarity">
    <text evidence="1">Belongs to the glycosyl hydrolase family 6.</text>
</comment>
<evidence type="ECO:0000256" key="1">
    <source>
        <dbReference type="RuleBase" id="RU361186"/>
    </source>
</evidence>